<evidence type="ECO:0000259" key="3">
    <source>
        <dbReference type="Pfam" id="PF19078"/>
    </source>
</evidence>
<dbReference type="InterPro" id="IPR044048">
    <property type="entry name" value="Big_12"/>
</dbReference>
<evidence type="ECO:0000313" key="5">
    <source>
        <dbReference type="Proteomes" id="UP000624279"/>
    </source>
</evidence>
<dbReference type="Pfam" id="PF19078">
    <property type="entry name" value="Big_12"/>
    <property type="match status" value="1"/>
</dbReference>
<comment type="caution">
    <text evidence="4">The sequence shown here is derived from an EMBL/GenBank/DDBJ whole genome shotgun (WGS) entry which is preliminary data.</text>
</comment>
<evidence type="ECO:0000313" key="4">
    <source>
        <dbReference type="EMBL" id="MBC3873050.1"/>
    </source>
</evidence>
<feature type="domain" description="Bacterial Ig-like" evidence="2">
    <location>
        <begin position="1808"/>
        <end position="1897"/>
    </location>
</feature>
<dbReference type="Gene3D" id="2.60.40.10">
    <property type="entry name" value="Immunoglobulins"/>
    <property type="match status" value="9"/>
</dbReference>
<dbReference type="InterPro" id="IPR044016">
    <property type="entry name" value="Big_13"/>
</dbReference>
<evidence type="ECO:0000259" key="1">
    <source>
        <dbReference type="Pfam" id="PF14252"/>
    </source>
</evidence>
<evidence type="ECO:0000259" key="2">
    <source>
        <dbReference type="Pfam" id="PF19077"/>
    </source>
</evidence>
<reference evidence="4 5" key="1">
    <citation type="submission" date="2020-08" db="EMBL/GenBank/DDBJ databases">
        <title>Novel species isolated from subtropical streams in China.</title>
        <authorList>
            <person name="Lu H."/>
        </authorList>
    </citation>
    <scope>NUCLEOTIDE SEQUENCE [LARGE SCALE GENOMIC DNA]</scope>
    <source>
        <strain evidence="4 5">LX15W</strain>
    </source>
</reference>
<dbReference type="InterPro" id="IPR025592">
    <property type="entry name" value="DUF4347"/>
</dbReference>
<dbReference type="InterPro" id="IPR013783">
    <property type="entry name" value="Ig-like_fold"/>
</dbReference>
<dbReference type="RefSeq" id="WP_186941093.1">
    <property type="nucleotide sequence ID" value="NZ_JACOGA010000004.1"/>
</dbReference>
<dbReference type="Pfam" id="PF19077">
    <property type="entry name" value="Big_13"/>
    <property type="match status" value="3"/>
</dbReference>
<dbReference type="NCBIfam" id="NF033510">
    <property type="entry name" value="Ca_tandemer"/>
    <property type="match status" value="1"/>
</dbReference>
<dbReference type="InterPro" id="IPR014756">
    <property type="entry name" value="Ig_E-set"/>
</dbReference>
<proteinExistence type="predicted"/>
<feature type="domain" description="Bacterial Ig-like" evidence="3">
    <location>
        <begin position="2007"/>
        <end position="2100"/>
    </location>
</feature>
<accession>A0ABR6Y8W0</accession>
<sequence length="2570" mass="264217">MSIFTPASIEDSRIQSTSANGIAPVTRKEIAFIANNVQDYASLIASLKSNVEVHVLDSTQNALEQIASILAHRGNIDAIHLITHGSNGVIDLGNAQLNTSNLSQYDATLNSIKSSLNNQADVLIYACDVAENTEGLAFIQALSVKLDAEISASNDLTGNQALGGNWILEKSTGAIETASPFDQAKLLSYQFALAAPTIGGTAAGQTVHDIGTIKPFANVTINDADGGATETVTITLDTAAKGVFTAASLTASGFSTSNGGLSYTHAAASPATVQAAIRQLVFDPADNRVATGSTETTTFTIGVNDGNSGVVNNSTTTVISASVDYVQKTFSPAMNGLSVRPGGTSFTWTYSSIFDSGFYDVVAFGWILTRGSFQYSTNGGSTWIDYVDTSKANGNTGPVNFIETAGTTWRYVDHNLTNTPATETVGYTYRATEGGGTTGAGLFLSIDLAPTDISTNNIYVLTNSTTGTAFATLAPTDTGDTNYGLWQIDSQSNANLFTLVSNNNGSNGINTAAVKIGSGTLPAVGQTATLTAHYYDIYQHNSNGTPLAGEGISKQFTFHVVDDQSREFDFSNDINTSTTAANSQLRPTITTLSNGNFVAVWQSDGQGEATGKNGIYAQIYTEAGVAVGSEFAITVAANGTDDITPVVTALGSGRFAVAYTTDGTSTDIAVRFVAANGTIEGEVIANTTVTDAQVTPTITTLSDGNVLVAWVTTETVQEIHAQKFNPTTRAKIGGEITIFTDDPVTPVGVANPTITALAGGEYVTAWGDGNGNVNAVRSAAPSTIISVSTDASAFSVDTGFPLPRITTLTNGSFVIAWDSAANDTVNYLRSDIFFQRFSSAGAKLGSITQANVDPASNSLKYEASIAASSDGGFIITWQSDLGDYDQNGIFARRFNSSGVAAEASEFEINQYRKGDQNSPAVTALSSGKFAVVWVDNDSDGAGNAGIEGRVLLSTATNPAVVTSVSATTADGVYKAGDIIDITIVFDKAVDVTGVPKLTLETGATDRLASYASGTGTNTLHFTYTVQAGDTSADLNYYDASALGLSGGTIKNANDVTDADLDLPATNAAASLGGGKSIEIDTTAPSTTIATASLSADTGISGTDFIANTGTQTIGGTLSANLASGETVEVSVDNGSTWSDASASVGSKAWSINKTLTGSNTIKVKVSDTAGNDGTVYSHSYVIDTTAPTTTIATMGLSDDHGVSTTDFITDTAIQTISGTLSAGIAAGEIVKVSVNNGSTWAIATTTLGSKNWTIDTTIVGSNTIKVSVDDTAGNSGTMASQAYVLDTTAPTKTIASAQFSVDNGVSNSDFITNTANQTISGTLNVNIASGERVEVSIDNGASWSDATTTVGQSSWTIDKTLSGSNTLKVRVSDTAGNSGTTYSQAYVLNTVAPTTTIATAGLSSDTGILSNDFITQTAAQTISGTLSAVLGADELVEVSIDNGATWDDATATVGTKAWTIDKTLSGTDTIKVKVSNTAGNNSTVYSHTYTIDATAPTNTNATMTLSDDYGISLTDFITNTGDQTISGMLSANLAADESVEVSINNGSTWTNATSTTGSKAWTINKTLSGNDTIKVRVTDAAGNNGTAASKAYVIDTTAPTKTIATAQFSADSGVSDSDFITNTANQTISGTLNTTIASGERVEVSINNGSTWVDATTSVGANTWTIDKVLSGSGTLKVRVSDTAGNSGTVYSQAYVLNTNAPTTTIFSTSLSADTGILSNDFITKIAAQTIAGTLSANLAGDEFVEVSINNGSTWTSASSTIGSKNWSIDTTLSGSDTIQVRVTDTAGNSGTVASKAYVIDTTAPTKTIATAMFSDDSGPSDSDFVTNTANQTISGTLNANIASGERVEVSIDNGASWSDATTTVGQSTWTIDKTLSGNSTLKIRVSDTAGNSGTTYSQAYVLNTVAPTTTIATAGLSADTGTLSNDFITKTAGQTISGTLSATLGADEFVEVSIDNGATWNNATATVGTKAWTIDKTLSGTDTIKVVVSNTAGNSGTVLSKAFKIDTTAPTLTMNSNLLSMNGGQTATLTFNFSEDPSSSFSLSDISVSGGSVSALAGTGLQRTATFIPSKSGTASIQVSTGKYTDIAGNDGSGDQVSIEVLNRAPSTSNHTSTINEDVTYTFSTADFNFSDLDSGNTLQSVLVTTLPGAGALTLNSNPVTQNQTISAQDIIAGRLSFTPVANANGTAYANFGFKVSDGESLSNAATWSVNVTAVNDAPTGTVTITGNLNVGQVLTAISTISDQDGMGPITYTWRSGGSLIKGVTDANFTLRSIDVGKTITVNATYIDQQMNIENVSSAATGVVIDNNHAPTGTVNFTGLNKQGETLAATNTLADIDGMGTVSYQWRANGVNIDGATNPTLTLGQAQVGKYISVTAIYLDLLGNTERINSGASPAVINVNDAPTGTVSLIGQAKVGQVLSVNSTVNDLDGMGTVYYRWMADGVNIKGASSSSYTLKTSDVGKQITVKVYYTDLGNTEESVTSAPTAAVVSAGLFAFAGPGSNGGTIPTSIIASSFGANDAHDAYFYGKHFGVLEAASYTPESNIFTANEVAHLVQTDLIGTHHIAEIYF</sequence>
<organism evidence="4 5">
    <name type="scientific">Undibacterium flavidum</name>
    <dbReference type="NCBI Taxonomy" id="2762297"/>
    <lineage>
        <taxon>Bacteria</taxon>
        <taxon>Pseudomonadati</taxon>
        <taxon>Pseudomonadota</taxon>
        <taxon>Betaproteobacteria</taxon>
        <taxon>Burkholderiales</taxon>
        <taxon>Oxalobacteraceae</taxon>
        <taxon>Undibacterium</taxon>
    </lineage>
</organism>
<feature type="domain" description="Bacterial Ig-like" evidence="2">
    <location>
        <begin position="1292"/>
        <end position="1382"/>
    </location>
</feature>
<feature type="domain" description="DUF4347" evidence="1">
    <location>
        <begin position="30"/>
        <end position="191"/>
    </location>
</feature>
<gene>
    <name evidence="4" type="ORF">H8K55_05585</name>
</gene>
<protein>
    <submittedName>
        <fullName evidence="4">DUF4347 domain-containing protein</fullName>
    </submittedName>
</protein>
<dbReference type="Gene3D" id="2.60.40.2700">
    <property type="match status" value="3"/>
</dbReference>
<feature type="domain" description="Bacterial Ig-like" evidence="2">
    <location>
        <begin position="1601"/>
        <end position="1690"/>
    </location>
</feature>
<dbReference type="EMBL" id="JACOGA010000004">
    <property type="protein sequence ID" value="MBC3873050.1"/>
    <property type="molecule type" value="Genomic_DNA"/>
</dbReference>
<keyword evidence="5" id="KW-1185">Reference proteome</keyword>
<dbReference type="SUPFAM" id="SSF81296">
    <property type="entry name" value="E set domains"/>
    <property type="match status" value="4"/>
</dbReference>
<dbReference type="Pfam" id="PF14252">
    <property type="entry name" value="DUF4347"/>
    <property type="match status" value="1"/>
</dbReference>
<name>A0ABR6Y8W0_9BURK</name>
<dbReference type="Proteomes" id="UP000624279">
    <property type="component" value="Unassembled WGS sequence"/>
</dbReference>